<dbReference type="SUPFAM" id="SSF56349">
    <property type="entry name" value="DNA breaking-rejoining enzymes"/>
    <property type="match status" value="1"/>
</dbReference>
<keyword evidence="3" id="KW-1185">Reference proteome</keyword>
<keyword evidence="1" id="KW-0472">Membrane</keyword>
<gene>
    <name evidence="2" type="ORF">ABNG04_13770</name>
</gene>
<dbReference type="Proteomes" id="UP001567572">
    <property type="component" value="Unassembled WGS sequence"/>
</dbReference>
<accession>A0ABD5M8N4</accession>
<name>A0ABD5M8N4_9EURY</name>
<dbReference type="AlphaFoldDB" id="A0ABD5M8N4"/>
<dbReference type="InterPro" id="IPR011010">
    <property type="entry name" value="DNA_brk_join_enz"/>
</dbReference>
<dbReference type="RefSeq" id="WP_371162976.1">
    <property type="nucleotide sequence ID" value="NZ_JBEDNX010000007.1"/>
</dbReference>
<keyword evidence="1" id="KW-0812">Transmembrane</keyword>
<keyword evidence="1" id="KW-1133">Transmembrane helix</keyword>
<evidence type="ECO:0000313" key="3">
    <source>
        <dbReference type="Proteomes" id="UP001567572"/>
    </source>
</evidence>
<proteinExistence type="predicted"/>
<dbReference type="EMBL" id="JBEDNY010000005">
    <property type="protein sequence ID" value="MEZ3164934.1"/>
    <property type="molecule type" value="Genomic_DNA"/>
</dbReference>
<feature type="transmembrane region" description="Helical" evidence="1">
    <location>
        <begin position="336"/>
        <end position="354"/>
    </location>
</feature>
<evidence type="ECO:0000313" key="2">
    <source>
        <dbReference type="EMBL" id="MEZ3164934.1"/>
    </source>
</evidence>
<sequence length="387" mass="43994">MARSGHAIDHAFTQADYERVLELSASIADEEKSVESFFYHLMLGYGRMRPGTLSHYRSSWYDPGRKVIQVPSFQDCDCGDCRKYAKQTADRDSEDRDTEEILKEYWHGKVDSTARAIPLKTERQVEIVEKFNEMFGNLDRPVGCYMTIWRRTTRIIELVDGIDSVTYKPYVNRATAVTHFAWAGMSDTGLVNNFGWARPQTIEAYRARSGLIAAEEMDKMYGRQSMKYNLDPDPPTWSEYRAENEGNLIHVDTWVPEKGSCKLPPEDEEEAIRELTLDDFREDDDTQRSSIGPVAVAQAGWWHARLAFYRVKHEIRGMEYTPEANDLTKMSGVGRFLAASVLAAGLVLSMYFIGYSAVEMALVVAVACSTALYRIKIDDAPTLPRPV</sequence>
<protein>
    <submittedName>
        <fullName evidence="2">Uncharacterized protein</fullName>
    </submittedName>
</protein>
<evidence type="ECO:0000256" key="1">
    <source>
        <dbReference type="SAM" id="Phobius"/>
    </source>
</evidence>
<organism evidence="2 3">
    <name type="scientific">Halorubrum miltondacostae</name>
    <dbReference type="NCBI Taxonomy" id="3076378"/>
    <lineage>
        <taxon>Archaea</taxon>
        <taxon>Methanobacteriati</taxon>
        <taxon>Methanobacteriota</taxon>
        <taxon>Stenosarchaea group</taxon>
        <taxon>Halobacteria</taxon>
        <taxon>Halobacteriales</taxon>
        <taxon>Haloferacaceae</taxon>
        <taxon>Halorubrum</taxon>
    </lineage>
</organism>
<comment type="caution">
    <text evidence="2">The sequence shown here is derived from an EMBL/GenBank/DDBJ whole genome shotgun (WGS) entry which is preliminary data.</text>
</comment>
<reference evidence="2 3" key="1">
    <citation type="submission" date="2024-06" db="EMBL/GenBank/DDBJ databases">
        <title>Halorubrum miltondacostae sp. nov., a potential PHA producer isolated from an inland solar saltern in Rio Maior, Portugal.</title>
        <authorList>
            <person name="Albuquerque L."/>
            <person name="Viver T."/>
            <person name="Barroso C."/>
            <person name="Claudino R."/>
            <person name="Galvan M."/>
            <person name="Simoes G."/>
            <person name="Lobo Da Cunha A."/>
            <person name="Egas C."/>
        </authorList>
    </citation>
    <scope>NUCLEOTIDE SEQUENCE [LARGE SCALE GENOMIC DNA]</scope>
    <source>
        <strain evidence="2 3">RMP-11</strain>
    </source>
</reference>